<dbReference type="RefSeq" id="WP_180689936.1">
    <property type="nucleotide sequence ID" value="NZ_CP059052.1"/>
</dbReference>
<evidence type="ECO:0000256" key="1">
    <source>
        <dbReference type="SAM" id="MobiDB-lite"/>
    </source>
</evidence>
<proteinExistence type="predicted"/>
<feature type="compositionally biased region" description="Low complexity" evidence="1">
    <location>
        <begin position="20"/>
        <end position="63"/>
    </location>
</feature>
<dbReference type="AlphaFoldDB" id="A0A7D5W2M9"/>
<evidence type="ECO:0000313" key="2">
    <source>
        <dbReference type="EMBL" id="QLJ16788.1"/>
    </source>
</evidence>
<evidence type="ECO:0000313" key="3">
    <source>
        <dbReference type="Proteomes" id="UP000510934"/>
    </source>
</evidence>
<feature type="region of interest" description="Disordered" evidence="1">
    <location>
        <begin position="1"/>
        <end position="122"/>
    </location>
</feature>
<gene>
    <name evidence="2" type="ORF">H0H12_13010</name>
</gene>
<sequence>MARKQETPATPVEAKDPAEATESSTGQTEGSGSSPLPNAALAPEQGEAGAPAAALGSAEGSGQVTREGQATAGSGVDVIEPDQGAGADVSVSGAAASEGASQVASDLTDSGLDTDPLAEGDQVAENLNPATLQIYPLRSYMDEGELRRRGGPAYTVARRHAEELVQRKLASLKPLKE</sequence>
<name>A0A7D5W2M9_PSEPU</name>
<dbReference type="Proteomes" id="UP000510934">
    <property type="component" value="Chromosome"/>
</dbReference>
<feature type="compositionally biased region" description="Low complexity" evidence="1">
    <location>
        <begin position="84"/>
        <end position="105"/>
    </location>
</feature>
<dbReference type="EMBL" id="CP059052">
    <property type="protein sequence ID" value="QLJ16788.1"/>
    <property type="molecule type" value="Genomic_DNA"/>
</dbReference>
<protein>
    <submittedName>
        <fullName evidence="2">Uncharacterized protein</fullName>
    </submittedName>
</protein>
<accession>A0A7D5W2M9</accession>
<reference evidence="2 3" key="1">
    <citation type="journal article" date="2009" name="Mikrobiologiia">
        <title>[Phenanthren biodegradation and interaction of Pseudomonas putida BS3701 and Burkholderia sp.BS3702 in plant rhizosphere].</title>
        <authorList>
            <person name="Ovchinnikova A.A."/>
            <person name="Vetrova A.A."/>
            <person name="Filonov A.E."/>
            <person name="Boronin A.M."/>
        </authorList>
    </citation>
    <scope>NUCLEOTIDE SEQUENCE [LARGE SCALE GENOMIC DNA]</scope>
    <source>
        <strain evidence="2 3">BS3701</strain>
    </source>
</reference>
<organism evidence="2 3">
    <name type="scientific">Pseudomonas putida</name>
    <name type="common">Arthrobacter siderocapsulatus</name>
    <dbReference type="NCBI Taxonomy" id="303"/>
    <lineage>
        <taxon>Bacteria</taxon>
        <taxon>Pseudomonadati</taxon>
        <taxon>Pseudomonadota</taxon>
        <taxon>Gammaproteobacteria</taxon>
        <taxon>Pseudomonadales</taxon>
        <taxon>Pseudomonadaceae</taxon>
        <taxon>Pseudomonas</taxon>
    </lineage>
</organism>